<dbReference type="Gramene" id="RZC50236">
    <property type="protein sequence ID" value="RZC50236"/>
    <property type="gene ID" value="C5167_018662"/>
</dbReference>
<dbReference type="GO" id="GO:0004848">
    <property type="term" value="F:ureidoglycolate hydrolase activity"/>
    <property type="evidence" value="ECO:0007669"/>
    <property type="project" value="InterPro"/>
</dbReference>
<dbReference type="PANTHER" id="PTHR35721:SF1">
    <property type="entry name" value="UREIDOGLYCOLATE HYDROLASE"/>
    <property type="match status" value="1"/>
</dbReference>
<dbReference type="OrthoDB" id="2018886at2759"/>
<dbReference type="EMBL" id="CM010716">
    <property type="protein sequence ID" value="RZC50236.1"/>
    <property type="molecule type" value="Genomic_DNA"/>
</dbReference>
<reference evidence="1 2" key="1">
    <citation type="journal article" date="2018" name="Science">
        <title>The opium poppy genome and morphinan production.</title>
        <authorList>
            <person name="Guo L."/>
            <person name="Winzer T."/>
            <person name="Yang X."/>
            <person name="Li Y."/>
            <person name="Ning Z."/>
            <person name="He Z."/>
            <person name="Teodor R."/>
            <person name="Lu Y."/>
            <person name="Bowser T.A."/>
            <person name="Graham I.A."/>
            <person name="Ye K."/>
        </authorList>
    </citation>
    <scope>NUCLEOTIDE SEQUENCE [LARGE SCALE GENOMIC DNA]</scope>
    <source>
        <strain evidence="2">cv. HN1</strain>
        <tissue evidence="1">Leaves</tissue>
    </source>
</reference>
<dbReference type="PANTHER" id="PTHR35721">
    <property type="entry name" value="UREIDOGLYCOLATE HYDROLASE"/>
    <property type="match status" value="1"/>
</dbReference>
<evidence type="ECO:0000313" key="1">
    <source>
        <dbReference type="EMBL" id="RZC50236.1"/>
    </source>
</evidence>
<gene>
    <name evidence="1" type="ORF">C5167_018662</name>
</gene>
<proteinExistence type="predicted"/>
<protein>
    <recommendedName>
        <fullName evidence="3">Ureidoglycolate hydrolase</fullName>
    </recommendedName>
</protein>
<dbReference type="OMA" id="DHNTHDY"/>
<dbReference type="SUPFAM" id="SSF51182">
    <property type="entry name" value="RmlC-like cupins"/>
    <property type="match status" value="1"/>
</dbReference>
<name>A0A4Y7IQ39_PAPSO</name>
<evidence type="ECO:0000313" key="2">
    <source>
        <dbReference type="Proteomes" id="UP000316621"/>
    </source>
</evidence>
<dbReference type="Proteomes" id="UP000316621">
    <property type="component" value="Chromosome 2"/>
</dbReference>
<organism evidence="1 2">
    <name type="scientific">Papaver somniferum</name>
    <name type="common">Opium poppy</name>
    <dbReference type="NCBI Taxonomy" id="3469"/>
    <lineage>
        <taxon>Eukaryota</taxon>
        <taxon>Viridiplantae</taxon>
        <taxon>Streptophyta</taxon>
        <taxon>Embryophyta</taxon>
        <taxon>Tracheophyta</taxon>
        <taxon>Spermatophyta</taxon>
        <taxon>Magnoliopsida</taxon>
        <taxon>Ranunculales</taxon>
        <taxon>Papaveraceae</taxon>
        <taxon>Papaveroideae</taxon>
        <taxon>Papaver</taxon>
    </lineage>
</organism>
<sequence>MASMVKLPVIDATPTNFADFGQVIEALPDDGEFGPRDAELDLSHGIPRLYIVHLERKPFKFTKITHHANVTQCLGSIGGHDWYLGVSKASVVKPEKVNENTERKIVQSKAGHSYVPPPPEDVHIFRFSGPKFVKLHIGTWHVGPLFRGDCMDFYILELSNTNEADHTTHNFKEEDGVVLSFDDQV</sequence>
<dbReference type="InterPro" id="IPR024060">
    <property type="entry name" value="Ureidoglycolate_lyase_dom_sf"/>
</dbReference>
<dbReference type="InterPro" id="IPR011051">
    <property type="entry name" value="RmlC_Cupin_sf"/>
</dbReference>
<dbReference type="Gene3D" id="2.60.120.480">
    <property type="entry name" value="Ureidoglycolate hydrolase"/>
    <property type="match status" value="1"/>
</dbReference>
<keyword evidence="2" id="KW-1185">Reference proteome</keyword>
<accession>A0A4Y7IQ39</accession>
<evidence type="ECO:0008006" key="3">
    <source>
        <dbReference type="Google" id="ProtNLM"/>
    </source>
</evidence>
<dbReference type="AlphaFoldDB" id="A0A4Y7IQ39"/>